<evidence type="ECO:0000259" key="11">
    <source>
        <dbReference type="Pfam" id="PF18962"/>
    </source>
</evidence>
<keyword evidence="3" id="KW-0479">Metal-binding</keyword>
<accession>A0A1H9AGP8</accession>
<evidence type="ECO:0000256" key="9">
    <source>
        <dbReference type="SAM" id="SignalP"/>
    </source>
</evidence>
<keyword evidence="2" id="KW-0645">Protease</keyword>
<keyword evidence="4 9" id="KW-0732">Signal</keyword>
<name>A0A1H9AGP8_9FLAO</name>
<feature type="signal peptide" evidence="9">
    <location>
        <begin position="1"/>
        <end position="20"/>
    </location>
</feature>
<dbReference type="Pfam" id="PF18962">
    <property type="entry name" value="Por_Secre_tail"/>
    <property type="match status" value="1"/>
</dbReference>
<evidence type="ECO:0000313" key="13">
    <source>
        <dbReference type="Proteomes" id="UP000198648"/>
    </source>
</evidence>
<dbReference type="PANTHER" id="PTHR47466">
    <property type="match status" value="1"/>
</dbReference>
<dbReference type="Gene3D" id="3.40.390.10">
    <property type="entry name" value="Collagenase (Catalytic Domain)"/>
    <property type="match status" value="1"/>
</dbReference>
<dbReference type="InterPro" id="IPR026444">
    <property type="entry name" value="Secre_tail"/>
</dbReference>
<dbReference type="SUPFAM" id="SSF55486">
    <property type="entry name" value="Metalloproteases ('zincins'), catalytic domain"/>
    <property type="match status" value="1"/>
</dbReference>
<dbReference type="InterPro" id="IPR008754">
    <property type="entry name" value="Peptidase_M43"/>
</dbReference>
<dbReference type="PANTHER" id="PTHR47466:SF1">
    <property type="entry name" value="METALLOPROTEASE MEP1 (AFU_ORTHOLOGUE AFUA_1G07730)-RELATED"/>
    <property type="match status" value="1"/>
</dbReference>
<evidence type="ECO:0000256" key="4">
    <source>
        <dbReference type="ARBA" id="ARBA00022729"/>
    </source>
</evidence>
<evidence type="ECO:0000256" key="5">
    <source>
        <dbReference type="ARBA" id="ARBA00022801"/>
    </source>
</evidence>
<evidence type="ECO:0000256" key="1">
    <source>
        <dbReference type="ARBA" id="ARBA00008721"/>
    </source>
</evidence>
<feature type="domain" description="Peptidase M43 pregnancy-associated plasma-A" evidence="10">
    <location>
        <begin position="191"/>
        <end position="345"/>
    </location>
</feature>
<dbReference type="GO" id="GO:0046872">
    <property type="term" value="F:metal ion binding"/>
    <property type="evidence" value="ECO:0007669"/>
    <property type="project" value="UniProtKB-KW"/>
</dbReference>
<feature type="chain" id="PRO_5011474662" evidence="9">
    <location>
        <begin position="21"/>
        <end position="692"/>
    </location>
</feature>
<dbReference type="InterPro" id="IPR024079">
    <property type="entry name" value="MetalloPept_cat_dom_sf"/>
</dbReference>
<dbReference type="Proteomes" id="UP000198648">
    <property type="component" value="Unassembled WGS sequence"/>
</dbReference>
<dbReference type="Pfam" id="PF05572">
    <property type="entry name" value="Peptidase_M43"/>
    <property type="match status" value="1"/>
</dbReference>
<dbReference type="STRING" id="1299341.SAMN05444005_102143"/>
<keyword evidence="5" id="KW-0378">Hydrolase</keyword>
<sequence>MKKITLILSLLVCFTSVIFAQNKSGGKTVFGRQVNPENITPSGHIRCASNEYEEYLRSQDSKMETREQFENWLAQKIKEQKDLQEVSSQSGGIIYIPVVVHVIHNGDAYGTGENITDEQVQSQMTVMTQDFRKMAGTPGENFSAVGADTQIEFVLAKVDPNGNPTNGIDRVNMCKASWSTGDINSIVKPATIWDPTLYMNMWSVNFTDTSLLGYAQFPSSSGLTGLNANGGAANTDGVVAGYGFFGSSDLATGNFAAPFDKGRTMTHEVGHFLGLRHIWGDANCGTDYCADTPTHQTANGGCPTHPKANSCGTSDEMFENYMDYTDDACMNIFTNDQKTRITTVMNNSPRRASLKTSTKDVAIPLFANDAEVIIQNSCTNDPTCAVPNPPSPAKTVYLYNRGTSNLTSATISYNINGGTTYNQNWTGNLATNQYAVVTLTNSASYGTLNVSITAANGTDQRASNNTASKTFGITNPLAYANTTSFTFNLVTDRYASEVSWKLRNQAGTILYSGGTGGTGGAYTNGTTNTLQYVVTNQSWTLPASGCYYLTVTDSYGDGLYDGINVGYYTVTGASTNVVNVTDFVASNPANTPASRVSYFTNNIALDSDSYSLISDVKLYPNPSRDFFTIDVPQGIERTGKMEIFNSIGQKVVVKNISSDADLTVDVASFANGVYFLNLNLGDATKTLKFIKE</sequence>
<dbReference type="GO" id="GO:0006508">
    <property type="term" value="P:proteolysis"/>
    <property type="evidence" value="ECO:0007669"/>
    <property type="project" value="UniProtKB-KW"/>
</dbReference>
<dbReference type="NCBIfam" id="TIGR04183">
    <property type="entry name" value="Por_Secre_tail"/>
    <property type="match status" value="1"/>
</dbReference>
<evidence type="ECO:0000256" key="8">
    <source>
        <dbReference type="ARBA" id="ARBA00023157"/>
    </source>
</evidence>
<protein>
    <submittedName>
        <fullName evidence="12">Por secretion system C-terminal sorting domain-containing protein</fullName>
    </submittedName>
</protein>
<dbReference type="RefSeq" id="WP_177177126.1">
    <property type="nucleotide sequence ID" value="NZ_FOEI01000002.1"/>
</dbReference>
<feature type="domain" description="Secretion system C-terminal sorting" evidence="11">
    <location>
        <begin position="618"/>
        <end position="690"/>
    </location>
</feature>
<keyword evidence="6" id="KW-0862">Zinc</keyword>
<dbReference type="EMBL" id="FOEI01000002">
    <property type="protein sequence ID" value="SEP75829.1"/>
    <property type="molecule type" value="Genomic_DNA"/>
</dbReference>
<evidence type="ECO:0000313" key="12">
    <source>
        <dbReference type="EMBL" id="SEP75829.1"/>
    </source>
</evidence>
<keyword evidence="7" id="KW-0482">Metalloprotease</keyword>
<dbReference type="GO" id="GO:0008237">
    <property type="term" value="F:metallopeptidase activity"/>
    <property type="evidence" value="ECO:0007669"/>
    <property type="project" value="UniProtKB-KW"/>
</dbReference>
<proteinExistence type="inferred from homology"/>
<gene>
    <name evidence="12" type="ORF">SAMN05444005_102143</name>
</gene>
<dbReference type="CDD" id="cd04275">
    <property type="entry name" value="ZnMc_pappalysin_like"/>
    <property type="match status" value="1"/>
</dbReference>
<evidence type="ECO:0000256" key="7">
    <source>
        <dbReference type="ARBA" id="ARBA00023049"/>
    </source>
</evidence>
<dbReference type="AlphaFoldDB" id="A0A1H9AGP8"/>
<evidence type="ECO:0000256" key="3">
    <source>
        <dbReference type="ARBA" id="ARBA00022723"/>
    </source>
</evidence>
<evidence type="ECO:0000259" key="10">
    <source>
        <dbReference type="Pfam" id="PF05572"/>
    </source>
</evidence>
<reference evidence="12 13" key="1">
    <citation type="submission" date="2016-10" db="EMBL/GenBank/DDBJ databases">
        <authorList>
            <person name="de Groot N.N."/>
        </authorList>
    </citation>
    <scope>NUCLEOTIDE SEQUENCE [LARGE SCALE GENOMIC DNA]</scope>
    <source>
        <strain evidence="12 13">DSM 27078</strain>
    </source>
</reference>
<evidence type="ECO:0000256" key="2">
    <source>
        <dbReference type="ARBA" id="ARBA00022670"/>
    </source>
</evidence>
<comment type="similarity">
    <text evidence="1">Belongs to the peptidase M43B family.</text>
</comment>
<evidence type="ECO:0000256" key="6">
    <source>
        <dbReference type="ARBA" id="ARBA00022833"/>
    </source>
</evidence>
<organism evidence="12 13">
    <name type="scientific">Flavobacterium urocaniciphilum</name>
    <dbReference type="NCBI Taxonomy" id="1299341"/>
    <lineage>
        <taxon>Bacteria</taxon>
        <taxon>Pseudomonadati</taxon>
        <taxon>Bacteroidota</taxon>
        <taxon>Flavobacteriia</taxon>
        <taxon>Flavobacteriales</taxon>
        <taxon>Flavobacteriaceae</taxon>
        <taxon>Flavobacterium</taxon>
    </lineage>
</organism>
<keyword evidence="8" id="KW-1015">Disulfide bond</keyword>
<keyword evidence="13" id="KW-1185">Reference proteome</keyword>